<reference evidence="1" key="1">
    <citation type="journal article" date="2020" name="Stud. Mycol.">
        <title>101 Dothideomycetes genomes: a test case for predicting lifestyles and emergence of pathogens.</title>
        <authorList>
            <person name="Haridas S."/>
            <person name="Albert R."/>
            <person name="Binder M."/>
            <person name="Bloem J."/>
            <person name="Labutti K."/>
            <person name="Salamov A."/>
            <person name="Andreopoulos B."/>
            <person name="Baker S."/>
            <person name="Barry K."/>
            <person name="Bills G."/>
            <person name="Bluhm B."/>
            <person name="Cannon C."/>
            <person name="Castanera R."/>
            <person name="Culley D."/>
            <person name="Daum C."/>
            <person name="Ezra D."/>
            <person name="Gonzalez J."/>
            <person name="Henrissat B."/>
            <person name="Kuo A."/>
            <person name="Liang C."/>
            <person name="Lipzen A."/>
            <person name="Lutzoni F."/>
            <person name="Magnuson J."/>
            <person name="Mondo S."/>
            <person name="Nolan M."/>
            <person name="Ohm R."/>
            <person name="Pangilinan J."/>
            <person name="Park H.-J."/>
            <person name="Ramirez L."/>
            <person name="Alfaro M."/>
            <person name="Sun H."/>
            <person name="Tritt A."/>
            <person name="Yoshinaga Y."/>
            <person name="Zwiers L.-H."/>
            <person name="Turgeon B."/>
            <person name="Goodwin S."/>
            <person name="Spatafora J."/>
            <person name="Crous P."/>
            <person name="Grigoriev I."/>
        </authorList>
    </citation>
    <scope>NUCLEOTIDE SEQUENCE</scope>
    <source>
        <strain evidence="1">CBS 207.26</strain>
    </source>
</reference>
<keyword evidence="2" id="KW-1185">Reference proteome</keyword>
<dbReference type="EMBL" id="ML994643">
    <property type="protein sequence ID" value="KAF2183314.1"/>
    <property type="molecule type" value="Genomic_DNA"/>
</dbReference>
<protein>
    <submittedName>
        <fullName evidence="1">Uncharacterized protein</fullName>
    </submittedName>
</protein>
<dbReference type="OrthoDB" id="4156902at2759"/>
<sequence length="78" mass="8926">MQSYQIATQAWALALYTEGMDCSLIKAATGILRRQIQYYVAEACKRRYNPQVSKVILNKHVQDKPRSGRPKKVALEKT</sequence>
<proteinExistence type="predicted"/>
<name>A0A6A6DUR0_9PEZI</name>
<dbReference type="AlphaFoldDB" id="A0A6A6DUR0"/>
<accession>A0A6A6DUR0</accession>
<gene>
    <name evidence="1" type="ORF">K469DRAFT_583146</name>
</gene>
<dbReference type="Proteomes" id="UP000800200">
    <property type="component" value="Unassembled WGS sequence"/>
</dbReference>
<evidence type="ECO:0000313" key="1">
    <source>
        <dbReference type="EMBL" id="KAF2183314.1"/>
    </source>
</evidence>
<organism evidence="1 2">
    <name type="scientific">Zopfia rhizophila CBS 207.26</name>
    <dbReference type="NCBI Taxonomy" id="1314779"/>
    <lineage>
        <taxon>Eukaryota</taxon>
        <taxon>Fungi</taxon>
        <taxon>Dikarya</taxon>
        <taxon>Ascomycota</taxon>
        <taxon>Pezizomycotina</taxon>
        <taxon>Dothideomycetes</taxon>
        <taxon>Dothideomycetes incertae sedis</taxon>
        <taxon>Zopfiaceae</taxon>
        <taxon>Zopfia</taxon>
    </lineage>
</organism>
<evidence type="ECO:0000313" key="2">
    <source>
        <dbReference type="Proteomes" id="UP000800200"/>
    </source>
</evidence>